<protein>
    <submittedName>
        <fullName evidence="2">Uncharacterized protein</fullName>
    </submittedName>
</protein>
<dbReference type="Proteomes" id="UP000509782">
    <property type="component" value="Chromosome"/>
</dbReference>
<dbReference type="AlphaFoldDB" id="A0A6N0JVU2"/>
<proteinExistence type="predicted"/>
<evidence type="ECO:0000313" key="1">
    <source>
        <dbReference type="EMBL" id="QKQ51044.1"/>
    </source>
</evidence>
<evidence type="ECO:0000313" key="2">
    <source>
        <dbReference type="EMBL" id="QKQ51097.1"/>
    </source>
</evidence>
<dbReference type="EMBL" id="CP054569">
    <property type="protein sequence ID" value="QKQ51044.1"/>
    <property type="molecule type" value="Genomic_DNA"/>
</dbReference>
<sequence>MELKISIDLEAVVAQALAPEKLQPILDKHIIGAITSAIDDATGYRSTFRTVLRDQLAAAMPHGIEIADVAKFQHVLNEVLRNAVHGQNAAALNTALAEAAASVMPDMPATLKLSQIMEDARHGLHVEEREAFYALFEQKYGFSHLYLDRETRKGSRYGSGTSETEKHTADYRLDFDEDGRCYSMKLSGRQITPGSLPNAVGGFDATLLALYVGRMRIQFDMDPDDVESAASEQYDD</sequence>
<name>A0A6N0JVU2_ACHDE</name>
<dbReference type="EMBL" id="CP054569">
    <property type="protein sequence ID" value="QKQ51097.1"/>
    <property type="molecule type" value="Genomic_DNA"/>
</dbReference>
<organism evidence="2 3">
    <name type="scientific">Achromobacter denitrificans</name>
    <name type="common">Alcaligenes denitrificans</name>
    <dbReference type="NCBI Taxonomy" id="32002"/>
    <lineage>
        <taxon>Bacteria</taxon>
        <taxon>Pseudomonadati</taxon>
        <taxon>Pseudomonadota</taxon>
        <taxon>Betaproteobacteria</taxon>
        <taxon>Burkholderiales</taxon>
        <taxon>Alcaligenaceae</taxon>
        <taxon>Achromobacter</taxon>
    </lineage>
</organism>
<reference evidence="2 3" key="1">
    <citation type="submission" date="2020-05" db="EMBL/GenBank/DDBJ databases">
        <title>FDA dAtabase for Regulatory Grade micrObial Sequences (FDA-ARGOS): Supporting development and validation of Infectious Disease Dx tests.</title>
        <authorList>
            <person name="Sproer C."/>
            <person name="Gronow S."/>
            <person name="Severitt S."/>
            <person name="Schroder I."/>
            <person name="Tallon L."/>
            <person name="Sadzewicz L."/>
            <person name="Zhao X."/>
            <person name="Vavikolanu K."/>
            <person name="Mehta A."/>
            <person name="Aluvathingal J."/>
            <person name="Nadendla S."/>
            <person name="Myers T."/>
            <person name="Yan Y."/>
            <person name="Sichtig H."/>
        </authorList>
    </citation>
    <scope>NUCLEOTIDE SEQUENCE [LARGE SCALE GENOMIC DNA]</scope>
    <source>
        <strain evidence="2 3">FDAARGOS_787</strain>
    </source>
</reference>
<dbReference type="RefSeq" id="WP_174717426.1">
    <property type="nucleotide sequence ID" value="NZ_CP054569.1"/>
</dbReference>
<gene>
    <name evidence="1" type="ORF">FOC81_31710</name>
    <name evidence="2" type="ORF">FOC81_32020</name>
</gene>
<evidence type="ECO:0000313" key="3">
    <source>
        <dbReference type="Proteomes" id="UP000509782"/>
    </source>
</evidence>
<accession>A0A6N0JVU2</accession>